<sequence>MSFGTQPPASEFDPTVLDDESLGAEVGGGQPRPAPVGASDRLFSVDALRGFALLGILAMNIVGFGWPGAAYSDPTRAGGGTVDLAVWFVNHLLFDGKMMTLFSMLFGAGLVMMNDRAEARGASLRGVYFRRIFWLLVIGAIHGYLIWDGDVLFLYAECGLVLYFFRNLRPRTLIAIGLALTLGLVPVVLGLGAAADALKRVSVRVDAQIAAGETPSKLDKRLRDLWVDDLQEEFTPSPEQQTKQWNEELEVYRGGYLGIVKHRAWDVLIVQTIGFLLGGFLFAGGRMFLGMGLMKLGVFGGERSPRFYAWAAALGYGIGLPLMVVDAVEQFRHGFKDEYFLHGGEFYNAFGSLVVAMGHVGLVVLIIKSGALVGLTRRLAAVGRMALSNYLTHSIVCTTLFYGYGFGLYGQVDRLGLAAIVLVIWIFQLVVSPLWLDRFRFGPAEWLWRSLTYGKLQPMRIETSPATAVVTD</sequence>
<evidence type="ECO:0000256" key="2">
    <source>
        <dbReference type="SAM" id="Phobius"/>
    </source>
</evidence>
<evidence type="ECO:0000259" key="3">
    <source>
        <dbReference type="Pfam" id="PF04235"/>
    </source>
</evidence>
<feature type="domain" description="DUF418" evidence="3">
    <location>
        <begin position="293"/>
        <end position="455"/>
    </location>
</feature>
<feature type="transmembrane region" description="Helical" evidence="2">
    <location>
        <begin position="92"/>
        <end position="111"/>
    </location>
</feature>
<feature type="transmembrane region" description="Helical" evidence="2">
    <location>
        <begin position="267"/>
        <end position="287"/>
    </location>
</feature>
<dbReference type="PANTHER" id="PTHR30590:SF2">
    <property type="entry name" value="INNER MEMBRANE PROTEIN"/>
    <property type="match status" value="1"/>
</dbReference>
<proteinExistence type="predicted"/>
<feature type="transmembrane region" description="Helical" evidence="2">
    <location>
        <begin position="346"/>
        <end position="367"/>
    </location>
</feature>
<gene>
    <name evidence="4" type="ORF">BSF38_03553</name>
</gene>
<keyword evidence="2" id="KW-0812">Transmembrane</keyword>
<dbReference type="InterPro" id="IPR052529">
    <property type="entry name" value="Bact_Transport_Assoc"/>
</dbReference>
<protein>
    <recommendedName>
        <fullName evidence="3">DUF418 domain-containing protein</fullName>
    </recommendedName>
</protein>
<dbReference type="RefSeq" id="WP_083713040.1">
    <property type="nucleotide sequence ID" value="NZ_CP019082.1"/>
</dbReference>
<dbReference type="InterPro" id="IPR007349">
    <property type="entry name" value="DUF418"/>
</dbReference>
<feature type="transmembrane region" description="Helical" evidence="2">
    <location>
        <begin position="51"/>
        <end position="72"/>
    </location>
</feature>
<organism evidence="4 5">
    <name type="scientific">Paludisphaera borealis</name>
    <dbReference type="NCBI Taxonomy" id="1387353"/>
    <lineage>
        <taxon>Bacteria</taxon>
        <taxon>Pseudomonadati</taxon>
        <taxon>Planctomycetota</taxon>
        <taxon>Planctomycetia</taxon>
        <taxon>Isosphaerales</taxon>
        <taxon>Isosphaeraceae</taxon>
        <taxon>Paludisphaera</taxon>
    </lineage>
</organism>
<dbReference type="PANTHER" id="PTHR30590">
    <property type="entry name" value="INNER MEMBRANE PROTEIN"/>
    <property type="match status" value="1"/>
</dbReference>
<evidence type="ECO:0000256" key="1">
    <source>
        <dbReference type="SAM" id="MobiDB-lite"/>
    </source>
</evidence>
<evidence type="ECO:0000313" key="4">
    <source>
        <dbReference type="EMBL" id="APW62021.1"/>
    </source>
</evidence>
<keyword evidence="5" id="KW-1185">Reference proteome</keyword>
<accession>A0A1U7CSW6</accession>
<feature type="transmembrane region" description="Helical" evidence="2">
    <location>
        <begin position="415"/>
        <end position="436"/>
    </location>
</feature>
<feature type="transmembrane region" description="Helical" evidence="2">
    <location>
        <begin position="307"/>
        <end position="325"/>
    </location>
</feature>
<dbReference type="KEGG" id="pbor:BSF38_03553"/>
<dbReference type="Pfam" id="PF04235">
    <property type="entry name" value="DUF418"/>
    <property type="match status" value="1"/>
</dbReference>
<dbReference type="AlphaFoldDB" id="A0A1U7CSW6"/>
<dbReference type="Proteomes" id="UP000186309">
    <property type="component" value="Chromosome"/>
</dbReference>
<feature type="transmembrane region" description="Helical" evidence="2">
    <location>
        <begin position="173"/>
        <end position="194"/>
    </location>
</feature>
<dbReference type="OrthoDB" id="9807744at2"/>
<name>A0A1U7CSW6_9BACT</name>
<dbReference type="EMBL" id="CP019082">
    <property type="protein sequence ID" value="APW62021.1"/>
    <property type="molecule type" value="Genomic_DNA"/>
</dbReference>
<feature type="transmembrane region" description="Helical" evidence="2">
    <location>
        <begin position="387"/>
        <end position="408"/>
    </location>
</feature>
<reference evidence="5" key="1">
    <citation type="submission" date="2016-12" db="EMBL/GenBank/DDBJ databases">
        <title>Comparative genomics of four Isosphaeraceae planctomycetes: a common pool of plasmids and glycoside hydrolase genes.</title>
        <authorList>
            <person name="Ivanova A."/>
        </authorList>
    </citation>
    <scope>NUCLEOTIDE SEQUENCE [LARGE SCALE GENOMIC DNA]</scope>
    <source>
        <strain evidence="5">PX4</strain>
    </source>
</reference>
<keyword evidence="2" id="KW-1133">Transmembrane helix</keyword>
<feature type="region of interest" description="Disordered" evidence="1">
    <location>
        <begin position="1"/>
        <end position="35"/>
    </location>
</feature>
<feature type="transmembrane region" description="Helical" evidence="2">
    <location>
        <begin position="132"/>
        <end position="153"/>
    </location>
</feature>
<evidence type="ECO:0000313" key="5">
    <source>
        <dbReference type="Proteomes" id="UP000186309"/>
    </source>
</evidence>
<keyword evidence="2" id="KW-0472">Membrane</keyword>